<dbReference type="InterPro" id="IPR011598">
    <property type="entry name" value="bHLH_dom"/>
</dbReference>
<dbReference type="AlphaFoldDB" id="A0A4E0RX34"/>
<name>A0A4E0RX34_FASHE</name>
<gene>
    <name evidence="2" type="ORF">D915_006482</name>
</gene>
<organism evidence="2 3">
    <name type="scientific">Fasciola hepatica</name>
    <name type="common">Liver fluke</name>
    <dbReference type="NCBI Taxonomy" id="6192"/>
    <lineage>
        <taxon>Eukaryota</taxon>
        <taxon>Metazoa</taxon>
        <taxon>Spiralia</taxon>
        <taxon>Lophotrochozoa</taxon>
        <taxon>Platyhelminthes</taxon>
        <taxon>Trematoda</taxon>
        <taxon>Digenea</taxon>
        <taxon>Plagiorchiida</taxon>
        <taxon>Echinostomata</taxon>
        <taxon>Echinostomatoidea</taxon>
        <taxon>Fasciolidae</taxon>
        <taxon>Fasciola</taxon>
    </lineage>
</organism>
<dbReference type="GO" id="GO:0046983">
    <property type="term" value="F:protein dimerization activity"/>
    <property type="evidence" value="ECO:0007669"/>
    <property type="project" value="InterPro"/>
</dbReference>
<comment type="caution">
    <text evidence="2">The sequence shown here is derived from an EMBL/GenBank/DDBJ whole genome shotgun (WGS) entry which is preliminary data.</text>
</comment>
<accession>A0A4E0RX34</accession>
<protein>
    <recommendedName>
        <fullName evidence="1">BHLH domain-containing protein</fullName>
    </recommendedName>
</protein>
<evidence type="ECO:0000259" key="1">
    <source>
        <dbReference type="Pfam" id="PF00010"/>
    </source>
</evidence>
<dbReference type="InterPro" id="IPR036638">
    <property type="entry name" value="HLH_DNA-bd_sf"/>
</dbReference>
<keyword evidence="3" id="KW-1185">Reference proteome</keyword>
<evidence type="ECO:0000313" key="2">
    <source>
        <dbReference type="EMBL" id="THD22692.1"/>
    </source>
</evidence>
<sequence>MFDLPVSLFVQLKKQDMERRRRACISDKMNALHDLAMRVIGVEPSGQHRLEKADILGTCYAVLEGVAKLASDDSALRSRLHGLRSHIQDRDMSRDITMPDEATQSSTASGESLQTESLGTNKENQMHEQPNTPCHLQDSIATRFPWSLTSTPRSPLVPCPMTVTQAAPGSSLHDSGFHSSQEASMTTKFGSSFRSPLASLSVSPYMSNEMLREAIQVSNSRAVASSTHISAFKPIRSAKIKTTHVWRPYLD</sequence>
<evidence type="ECO:0000313" key="3">
    <source>
        <dbReference type="Proteomes" id="UP000230066"/>
    </source>
</evidence>
<proteinExistence type="predicted"/>
<dbReference type="EMBL" id="JXXN02002590">
    <property type="protein sequence ID" value="THD22692.1"/>
    <property type="molecule type" value="Genomic_DNA"/>
</dbReference>
<dbReference type="Pfam" id="PF00010">
    <property type="entry name" value="HLH"/>
    <property type="match status" value="1"/>
</dbReference>
<dbReference type="Gene3D" id="4.10.280.10">
    <property type="entry name" value="Helix-loop-helix DNA-binding domain"/>
    <property type="match status" value="1"/>
</dbReference>
<feature type="domain" description="BHLH" evidence="1">
    <location>
        <begin position="13"/>
        <end position="56"/>
    </location>
</feature>
<dbReference type="Proteomes" id="UP000230066">
    <property type="component" value="Unassembled WGS sequence"/>
</dbReference>
<reference evidence="2" key="1">
    <citation type="submission" date="2019-03" db="EMBL/GenBank/DDBJ databases">
        <title>Improved annotation for the trematode Fasciola hepatica.</title>
        <authorList>
            <person name="Choi Y.-J."/>
            <person name="Martin J."/>
            <person name="Mitreva M."/>
        </authorList>
    </citation>
    <scope>NUCLEOTIDE SEQUENCE [LARGE SCALE GENOMIC DNA]</scope>
</reference>